<evidence type="ECO:0000256" key="4">
    <source>
        <dbReference type="ARBA" id="ARBA00022989"/>
    </source>
</evidence>
<evidence type="ECO:0000256" key="2">
    <source>
        <dbReference type="ARBA" id="ARBA00007362"/>
    </source>
</evidence>
<dbReference type="InterPro" id="IPR050638">
    <property type="entry name" value="AA-Vitamin_Transporters"/>
</dbReference>
<feature type="transmembrane region" description="Helical" evidence="6">
    <location>
        <begin position="155"/>
        <end position="175"/>
    </location>
</feature>
<dbReference type="SUPFAM" id="SSF103481">
    <property type="entry name" value="Multidrug resistance efflux transporter EmrE"/>
    <property type="match status" value="2"/>
</dbReference>
<organism evidence="8 9">
    <name type="scientific">Pseudooceanicola lipolyticus</name>
    <dbReference type="NCBI Taxonomy" id="2029104"/>
    <lineage>
        <taxon>Bacteria</taxon>
        <taxon>Pseudomonadati</taxon>
        <taxon>Pseudomonadota</taxon>
        <taxon>Alphaproteobacteria</taxon>
        <taxon>Rhodobacterales</taxon>
        <taxon>Paracoccaceae</taxon>
        <taxon>Pseudooceanicola</taxon>
    </lineage>
</organism>
<dbReference type="AlphaFoldDB" id="A0A2M8IVL3"/>
<dbReference type="InterPro" id="IPR000620">
    <property type="entry name" value="EamA_dom"/>
</dbReference>
<dbReference type="Proteomes" id="UP000231553">
    <property type="component" value="Unassembled WGS sequence"/>
</dbReference>
<feature type="transmembrane region" description="Helical" evidence="6">
    <location>
        <begin position="98"/>
        <end position="118"/>
    </location>
</feature>
<feature type="transmembrane region" description="Helical" evidence="6">
    <location>
        <begin position="70"/>
        <end position="92"/>
    </location>
</feature>
<comment type="similarity">
    <text evidence="2">Belongs to the EamA transporter family.</text>
</comment>
<keyword evidence="9" id="KW-1185">Reference proteome</keyword>
<feature type="transmembrane region" description="Helical" evidence="6">
    <location>
        <begin position="247"/>
        <end position="266"/>
    </location>
</feature>
<comment type="caution">
    <text evidence="8">The sequence shown here is derived from an EMBL/GenBank/DDBJ whole genome shotgun (WGS) entry which is preliminary data.</text>
</comment>
<dbReference type="InterPro" id="IPR037185">
    <property type="entry name" value="EmrE-like"/>
</dbReference>
<keyword evidence="5 6" id="KW-0472">Membrane</keyword>
<evidence type="ECO:0000256" key="6">
    <source>
        <dbReference type="SAM" id="Phobius"/>
    </source>
</evidence>
<comment type="subcellular location">
    <subcellularLocation>
        <location evidence="1">Membrane</location>
        <topology evidence="1">Multi-pass membrane protein</topology>
    </subcellularLocation>
</comment>
<feature type="transmembrane region" description="Helical" evidence="6">
    <location>
        <begin position="187"/>
        <end position="209"/>
    </location>
</feature>
<dbReference type="PANTHER" id="PTHR32322:SF2">
    <property type="entry name" value="EAMA DOMAIN-CONTAINING PROTEIN"/>
    <property type="match status" value="1"/>
</dbReference>
<dbReference type="Pfam" id="PF00892">
    <property type="entry name" value="EamA"/>
    <property type="match status" value="2"/>
</dbReference>
<dbReference type="EMBL" id="PGTB01000165">
    <property type="protein sequence ID" value="PJE34563.1"/>
    <property type="molecule type" value="Genomic_DNA"/>
</dbReference>
<feature type="transmembrane region" description="Helical" evidence="6">
    <location>
        <begin position="125"/>
        <end position="143"/>
    </location>
</feature>
<accession>A0A2M8IVL3</accession>
<name>A0A2M8IVL3_9RHOB</name>
<sequence>MTRGQVLFYGGVLLVVGAGWGLTQPLSKIAVSTGHRHFGLIFWQLAIGALAFGLLTLLQRKPLPLSREALWVYAVIALIGTVVPNSASYQAIAHLPAGVVSILLSLVPMLAFPMALLLGLERFALRRLLGLAAGLAGVALLVLPEASLPDAAALAWVPLGLVAPLLYAFEGNYVARWGTAGLDPVRVLLGASLVGVAMALPLELVSGQFISPLRSFGAPEWALIAASLIHVVVYATYVWLVGRAGPVFAVQVSYPVTGFGVLWAMLLLGETYSPYIWAALGLVVIGMLLVQPRLQEAVAEAGPIGETGG</sequence>
<keyword evidence="4 6" id="KW-1133">Transmembrane helix</keyword>
<keyword evidence="3 6" id="KW-0812">Transmembrane</keyword>
<feature type="transmembrane region" description="Helical" evidence="6">
    <location>
        <begin position="272"/>
        <end position="290"/>
    </location>
</feature>
<feature type="domain" description="EamA" evidence="7">
    <location>
        <begin position="13"/>
        <end position="142"/>
    </location>
</feature>
<evidence type="ECO:0000259" key="7">
    <source>
        <dbReference type="Pfam" id="PF00892"/>
    </source>
</evidence>
<evidence type="ECO:0000256" key="5">
    <source>
        <dbReference type="ARBA" id="ARBA00023136"/>
    </source>
</evidence>
<proteinExistence type="inferred from homology"/>
<evidence type="ECO:0000313" key="9">
    <source>
        <dbReference type="Proteomes" id="UP000231553"/>
    </source>
</evidence>
<gene>
    <name evidence="8" type="ORF">CVM52_21630</name>
</gene>
<feature type="domain" description="EamA" evidence="7">
    <location>
        <begin position="156"/>
        <end position="290"/>
    </location>
</feature>
<protein>
    <submittedName>
        <fullName evidence="8">EamA family transporter</fullName>
    </submittedName>
</protein>
<dbReference type="OrthoDB" id="8688375at2"/>
<dbReference type="PANTHER" id="PTHR32322">
    <property type="entry name" value="INNER MEMBRANE TRANSPORTER"/>
    <property type="match status" value="1"/>
</dbReference>
<dbReference type="GO" id="GO:0016020">
    <property type="term" value="C:membrane"/>
    <property type="evidence" value="ECO:0007669"/>
    <property type="project" value="UniProtKB-SubCell"/>
</dbReference>
<feature type="transmembrane region" description="Helical" evidence="6">
    <location>
        <begin position="221"/>
        <end position="240"/>
    </location>
</feature>
<evidence type="ECO:0000256" key="3">
    <source>
        <dbReference type="ARBA" id="ARBA00022692"/>
    </source>
</evidence>
<feature type="transmembrane region" description="Helical" evidence="6">
    <location>
        <begin position="37"/>
        <end position="58"/>
    </location>
</feature>
<dbReference type="RefSeq" id="WP_100164464.1">
    <property type="nucleotide sequence ID" value="NZ_PGTB01000165.1"/>
</dbReference>
<evidence type="ECO:0000313" key="8">
    <source>
        <dbReference type="EMBL" id="PJE34563.1"/>
    </source>
</evidence>
<reference evidence="8 9" key="1">
    <citation type="journal article" date="2018" name="Int. J. Syst. Evol. Microbiol.">
        <title>Pseudooceanicola lipolyticus sp. nov., a marine alphaproteobacterium, reclassification of Oceanicola flagellatus as Pseudooceanicola flagellatus comb. nov. and emended description of the genus Pseudooceanicola.</title>
        <authorList>
            <person name="Huang M.-M."/>
            <person name="Guo L.-L."/>
            <person name="Wu Y.-H."/>
            <person name="Lai Q.-L."/>
            <person name="Shao Z.-Z."/>
            <person name="Wang C.-S."/>
            <person name="Wu M."/>
            <person name="Xu X.-W."/>
        </authorList>
    </citation>
    <scope>NUCLEOTIDE SEQUENCE [LARGE SCALE GENOMIC DNA]</scope>
    <source>
        <strain evidence="8 9">157</strain>
    </source>
</reference>
<evidence type="ECO:0000256" key="1">
    <source>
        <dbReference type="ARBA" id="ARBA00004141"/>
    </source>
</evidence>